<dbReference type="PANTHER" id="PTHR31175">
    <property type="entry name" value="AUXIN-RESPONSIVE FAMILY PROTEIN"/>
    <property type="match status" value="1"/>
</dbReference>
<dbReference type="InterPro" id="IPR003676">
    <property type="entry name" value="SAUR_fam"/>
</dbReference>
<gene>
    <name evidence="2" type="ORF">RND81_09G144100</name>
    <name evidence="3" type="ORF">RND81_09G144400</name>
</gene>
<dbReference type="PANTHER" id="PTHR31175:SF82">
    <property type="entry name" value="AUXIN-RESPONSIVE PROTEIN SAUR65"/>
    <property type="match status" value="1"/>
</dbReference>
<evidence type="ECO:0000313" key="3">
    <source>
        <dbReference type="EMBL" id="KAK9690659.1"/>
    </source>
</evidence>
<organism evidence="2 4">
    <name type="scientific">Saponaria officinalis</name>
    <name type="common">Common soapwort</name>
    <name type="synonym">Lychnis saponaria</name>
    <dbReference type="NCBI Taxonomy" id="3572"/>
    <lineage>
        <taxon>Eukaryota</taxon>
        <taxon>Viridiplantae</taxon>
        <taxon>Streptophyta</taxon>
        <taxon>Embryophyta</taxon>
        <taxon>Tracheophyta</taxon>
        <taxon>Spermatophyta</taxon>
        <taxon>Magnoliopsida</taxon>
        <taxon>eudicotyledons</taxon>
        <taxon>Gunneridae</taxon>
        <taxon>Pentapetalae</taxon>
        <taxon>Caryophyllales</taxon>
        <taxon>Caryophyllaceae</taxon>
        <taxon>Caryophylleae</taxon>
        <taxon>Saponaria</taxon>
    </lineage>
</organism>
<evidence type="ECO:0000256" key="1">
    <source>
        <dbReference type="ARBA" id="ARBA00006974"/>
    </source>
</evidence>
<dbReference type="EMBL" id="JBDFQZ010000009">
    <property type="protein sequence ID" value="KAK9690659.1"/>
    <property type="molecule type" value="Genomic_DNA"/>
</dbReference>
<dbReference type="EMBL" id="JBDFQZ010000009">
    <property type="protein sequence ID" value="KAK9690656.1"/>
    <property type="molecule type" value="Genomic_DNA"/>
</dbReference>
<dbReference type="GO" id="GO:0009733">
    <property type="term" value="P:response to auxin"/>
    <property type="evidence" value="ECO:0007669"/>
    <property type="project" value="InterPro"/>
</dbReference>
<dbReference type="AlphaFoldDB" id="A0AAW1ILI4"/>
<evidence type="ECO:0000313" key="4">
    <source>
        <dbReference type="Proteomes" id="UP001443914"/>
    </source>
</evidence>
<accession>A0AAW1ILI4</accession>
<protein>
    <submittedName>
        <fullName evidence="2">Uncharacterized protein</fullName>
    </submittedName>
</protein>
<keyword evidence="4" id="KW-1185">Reference proteome</keyword>
<comment type="caution">
    <text evidence="2">The sequence shown here is derived from an EMBL/GenBank/DDBJ whole genome shotgun (WGS) entry which is preliminary data.</text>
</comment>
<evidence type="ECO:0000313" key="2">
    <source>
        <dbReference type="EMBL" id="KAK9690656.1"/>
    </source>
</evidence>
<reference evidence="2 4" key="1">
    <citation type="submission" date="2024-03" db="EMBL/GenBank/DDBJ databases">
        <title>WGS assembly of Saponaria officinalis var. Norfolk2.</title>
        <authorList>
            <person name="Jenkins J."/>
            <person name="Shu S."/>
            <person name="Grimwood J."/>
            <person name="Barry K."/>
            <person name="Goodstein D."/>
            <person name="Schmutz J."/>
            <person name="Leebens-Mack J."/>
            <person name="Osbourn A."/>
        </authorList>
    </citation>
    <scope>NUCLEOTIDE SEQUENCE [LARGE SCALE GENOMIC DNA]</scope>
    <source>
        <strain evidence="4">cv. Norfolk2</strain>
        <strain evidence="2">JIC</strain>
        <tissue evidence="2">Leaf</tissue>
    </source>
</reference>
<dbReference type="Pfam" id="PF02519">
    <property type="entry name" value="Auxin_inducible"/>
    <property type="match status" value="1"/>
</dbReference>
<name>A0AAW1ILI4_SAPOF</name>
<sequence length="126" mass="14750">MARKWQKFAAASRRRISWPRTNVADKGHFFIYTNDGKRFMIPLTYLKSDILQQLFRMAEEEFGITSDRPIILPFDSNLMEYAISILQRHVTEDLQNAFILSVAECRSSSSTLCLQQDHTRQQFLVC</sequence>
<dbReference type="Proteomes" id="UP001443914">
    <property type="component" value="Unassembled WGS sequence"/>
</dbReference>
<comment type="similarity">
    <text evidence="1">Belongs to the ARG7 family.</text>
</comment>
<proteinExistence type="inferred from homology"/>